<keyword evidence="2 3" id="KW-0862">Zinc</keyword>
<keyword evidence="3" id="KW-0440">LIM domain</keyword>
<evidence type="ECO:0000313" key="6">
    <source>
        <dbReference type="EMBL" id="KAK8041982.1"/>
    </source>
</evidence>
<gene>
    <name evidence="6" type="ORF">PG993_006505</name>
</gene>
<keyword evidence="7" id="KW-1185">Reference proteome</keyword>
<evidence type="ECO:0000256" key="1">
    <source>
        <dbReference type="ARBA" id="ARBA00022723"/>
    </source>
</evidence>
<organism evidence="6 7">
    <name type="scientific">Apiospora rasikravindrae</name>
    <dbReference type="NCBI Taxonomy" id="990691"/>
    <lineage>
        <taxon>Eukaryota</taxon>
        <taxon>Fungi</taxon>
        <taxon>Dikarya</taxon>
        <taxon>Ascomycota</taxon>
        <taxon>Pezizomycotina</taxon>
        <taxon>Sordariomycetes</taxon>
        <taxon>Xylariomycetidae</taxon>
        <taxon>Amphisphaeriales</taxon>
        <taxon>Apiosporaceae</taxon>
        <taxon>Apiospora</taxon>
    </lineage>
</organism>
<keyword evidence="1 3" id="KW-0479">Metal-binding</keyword>
<sequence length="466" mass="51895">MDPLSITASVAGLLTAAAKINSLLDAIASAKNAPKTIQNAQNEVRHVELTLRSLRRYLWQLELVDTRRRELICLDEVIVPLADAMLELSDFETRLNKLTNLTKHRAYISWGSYSKSVEEHLARITRQTTSLIMILNILQCESDLEAFQSQQSLHLLVGEILSENKVLKGKLEHLEVSVDARSMLTSRPDTELRSMSHGTAADIDDDAATIRGMSRQTSQRSTVRVSRQGTLEFAFEKVLEHSWVYKRNANNNCDASFVSSVQRSYAWSVFSEYSLADISILSVIAMPITTLDVSNGIYYIAGKEDAAQEEGDRTHAGGSNSSPRILSCQKTKNSQQPEYEPRVLGNGSQEGTLEEAHEFSRCKGCGEVNEEKQNPLRIIEEDDVFGFGKLSVYIIDAKSGLLNGRLAENRWHLNCFCCQSCSRLLDTDTDFRLVSESSLLCSGCMYSCATCGNKIEDLALVNDETI</sequence>
<reference evidence="6 7" key="1">
    <citation type="submission" date="2023-01" db="EMBL/GenBank/DDBJ databases">
        <title>Analysis of 21 Apiospora genomes using comparative genomics revels a genus with tremendous synthesis potential of carbohydrate active enzymes and secondary metabolites.</title>
        <authorList>
            <person name="Sorensen T."/>
        </authorList>
    </citation>
    <scope>NUCLEOTIDE SEQUENCE [LARGE SCALE GENOMIC DNA]</scope>
    <source>
        <strain evidence="6 7">CBS 33761</strain>
    </source>
</reference>
<evidence type="ECO:0000256" key="4">
    <source>
        <dbReference type="SAM" id="MobiDB-lite"/>
    </source>
</evidence>
<dbReference type="PROSITE" id="PS50023">
    <property type="entry name" value="LIM_DOMAIN_2"/>
    <property type="match status" value="1"/>
</dbReference>
<evidence type="ECO:0000256" key="3">
    <source>
        <dbReference type="PROSITE-ProRule" id="PRU00125"/>
    </source>
</evidence>
<dbReference type="Gene3D" id="2.10.110.10">
    <property type="entry name" value="Cysteine Rich Protein"/>
    <property type="match status" value="1"/>
</dbReference>
<name>A0ABR1T5X0_9PEZI</name>
<proteinExistence type="predicted"/>
<dbReference type="Pfam" id="PF00412">
    <property type="entry name" value="LIM"/>
    <property type="match status" value="1"/>
</dbReference>
<protein>
    <submittedName>
        <fullName evidence="6">Rho guanine nucleotide exchange factor scd1</fullName>
    </submittedName>
</protein>
<feature type="compositionally biased region" description="Polar residues" evidence="4">
    <location>
        <begin position="317"/>
        <end position="337"/>
    </location>
</feature>
<dbReference type="InterPro" id="IPR001781">
    <property type="entry name" value="Znf_LIM"/>
</dbReference>
<evidence type="ECO:0000259" key="5">
    <source>
        <dbReference type="PROSITE" id="PS50023"/>
    </source>
</evidence>
<comment type="caution">
    <text evidence="6">The sequence shown here is derived from an EMBL/GenBank/DDBJ whole genome shotgun (WGS) entry which is preliminary data.</text>
</comment>
<dbReference type="Proteomes" id="UP001444661">
    <property type="component" value="Unassembled WGS sequence"/>
</dbReference>
<accession>A0ABR1T5X0</accession>
<evidence type="ECO:0000313" key="7">
    <source>
        <dbReference type="Proteomes" id="UP001444661"/>
    </source>
</evidence>
<dbReference type="EMBL" id="JAQQWK010000005">
    <property type="protein sequence ID" value="KAK8041982.1"/>
    <property type="molecule type" value="Genomic_DNA"/>
</dbReference>
<feature type="region of interest" description="Disordered" evidence="4">
    <location>
        <begin position="308"/>
        <end position="350"/>
    </location>
</feature>
<evidence type="ECO:0000256" key="2">
    <source>
        <dbReference type="ARBA" id="ARBA00022833"/>
    </source>
</evidence>
<feature type="domain" description="LIM zinc-binding" evidence="5">
    <location>
        <begin position="360"/>
        <end position="451"/>
    </location>
</feature>